<sequence>MVAIKDSLCSLVIIALFCWLIANNLAYYQPKENKYIFIIVWCLVLAFLSTTVLLFILPQLASDTEEYHNFLHSSILIRFGFSFLLIGWMAMIGVLWYNQQEKEELERRRQEADRLSKEAELSTLREKLQPHFLFNSLNSISALTFSKPQEARKMIQQLSDFLRGTIKRDDELTTLEAEILHLKLYLDIEKVRFGHRLNTIINCNTENKELKVPPMILQPLLENAIKFGLYDTLEDVTITINCSSHENTLYISIHNPFDPNTAYPHKGTGFGLASIKRRLSIIYNRKDLLEARALNHEFITTLTIPQT</sequence>
<evidence type="ECO:0000313" key="4">
    <source>
        <dbReference type="EMBL" id="MRX45590.1"/>
    </source>
</evidence>
<keyword evidence="2" id="KW-1133">Transmembrane helix</keyword>
<feature type="domain" description="Signal transduction histidine kinase internal region" evidence="3">
    <location>
        <begin position="119"/>
        <end position="197"/>
    </location>
</feature>
<proteinExistence type="predicted"/>
<evidence type="ECO:0000256" key="1">
    <source>
        <dbReference type="SAM" id="Coils"/>
    </source>
</evidence>
<evidence type="ECO:0000259" key="3">
    <source>
        <dbReference type="Pfam" id="PF06580"/>
    </source>
</evidence>
<protein>
    <submittedName>
        <fullName evidence="4">GHKL domain-containing protein</fullName>
    </submittedName>
</protein>
<evidence type="ECO:0000313" key="5">
    <source>
        <dbReference type="Proteomes" id="UP000462931"/>
    </source>
</evidence>
<dbReference type="InterPro" id="IPR010559">
    <property type="entry name" value="Sig_transdc_His_kin_internal"/>
</dbReference>
<dbReference type="GO" id="GO:0016020">
    <property type="term" value="C:membrane"/>
    <property type="evidence" value="ECO:0007669"/>
    <property type="project" value="InterPro"/>
</dbReference>
<reference evidence="4 5" key="1">
    <citation type="submission" date="2019-11" db="EMBL/GenBank/DDBJ databases">
        <authorList>
            <person name="Cheng Q."/>
            <person name="Yang Z."/>
        </authorList>
    </citation>
    <scope>NUCLEOTIDE SEQUENCE [LARGE SCALE GENOMIC DNA]</scope>
    <source>
        <strain evidence="4 5">HX-22-1</strain>
    </source>
</reference>
<feature type="coiled-coil region" evidence="1">
    <location>
        <begin position="98"/>
        <end position="127"/>
    </location>
</feature>
<accession>A0A7K0FJY8</accession>
<dbReference type="Proteomes" id="UP000462931">
    <property type="component" value="Unassembled WGS sequence"/>
</dbReference>
<dbReference type="PANTHER" id="PTHR34220:SF7">
    <property type="entry name" value="SENSOR HISTIDINE KINASE YPDA"/>
    <property type="match status" value="1"/>
</dbReference>
<feature type="transmembrane region" description="Helical" evidence="2">
    <location>
        <begin position="7"/>
        <end position="29"/>
    </location>
</feature>
<dbReference type="Gene3D" id="3.30.565.10">
    <property type="entry name" value="Histidine kinase-like ATPase, C-terminal domain"/>
    <property type="match status" value="1"/>
</dbReference>
<keyword evidence="2" id="KW-0472">Membrane</keyword>
<dbReference type="PANTHER" id="PTHR34220">
    <property type="entry name" value="SENSOR HISTIDINE KINASE YPDA"/>
    <property type="match status" value="1"/>
</dbReference>
<dbReference type="InterPro" id="IPR050640">
    <property type="entry name" value="Bact_2-comp_sensor_kinase"/>
</dbReference>
<gene>
    <name evidence="4" type="ORF">GJJ64_00130</name>
</gene>
<comment type="caution">
    <text evidence="4">The sequence shown here is derived from an EMBL/GenBank/DDBJ whole genome shotgun (WGS) entry which is preliminary data.</text>
</comment>
<evidence type="ECO:0000256" key="2">
    <source>
        <dbReference type="SAM" id="Phobius"/>
    </source>
</evidence>
<keyword evidence="2" id="KW-0812">Transmembrane</keyword>
<keyword evidence="5" id="KW-1185">Reference proteome</keyword>
<dbReference type="EMBL" id="WKJI01000001">
    <property type="protein sequence ID" value="MRX45590.1"/>
    <property type="molecule type" value="Genomic_DNA"/>
</dbReference>
<feature type="transmembrane region" description="Helical" evidence="2">
    <location>
        <begin position="76"/>
        <end position="97"/>
    </location>
</feature>
<feature type="transmembrane region" description="Helical" evidence="2">
    <location>
        <begin position="35"/>
        <end position="56"/>
    </location>
</feature>
<keyword evidence="1" id="KW-0175">Coiled coil</keyword>
<organism evidence="4 5">
    <name type="scientific">Pedobacter puniceum</name>
    <dbReference type="NCBI Taxonomy" id="2666136"/>
    <lineage>
        <taxon>Bacteria</taxon>
        <taxon>Pseudomonadati</taxon>
        <taxon>Bacteroidota</taxon>
        <taxon>Sphingobacteriia</taxon>
        <taxon>Sphingobacteriales</taxon>
        <taxon>Sphingobacteriaceae</taxon>
        <taxon>Pedobacter</taxon>
    </lineage>
</organism>
<dbReference type="Pfam" id="PF06580">
    <property type="entry name" value="His_kinase"/>
    <property type="match status" value="1"/>
</dbReference>
<dbReference type="SUPFAM" id="SSF55874">
    <property type="entry name" value="ATPase domain of HSP90 chaperone/DNA topoisomerase II/histidine kinase"/>
    <property type="match status" value="1"/>
</dbReference>
<dbReference type="AlphaFoldDB" id="A0A7K0FJY8"/>
<dbReference type="InterPro" id="IPR036890">
    <property type="entry name" value="HATPase_C_sf"/>
</dbReference>
<dbReference type="GO" id="GO:0000155">
    <property type="term" value="F:phosphorelay sensor kinase activity"/>
    <property type="evidence" value="ECO:0007669"/>
    <property type="project" value="InterPro"/>
</dbReference>
<name>A0A7K0FJY8_9SPHI</name>